<evidence type="ECO:0000313" key="10">
    <source>
        <dbReference type="Proteomes" id="UP000294901"/>
    </source>
</evidence>
<keyword evidence="1" id="KW-0808">Transferase</keyword>
<feature type="transmembrane region" description="Helical" evidence="7">
    <location>
        <begin position="14"/>
        <end position="32"/>
    </location>
</feature>
<dbReference type="GO" id="GO:0005524">
    <property type="term" value="F:ATP binding"/>
    <property type="evidence" value="ECO:0007669"/>
    <property type="project" value="UniProtKB-KW"/>
</dbReference>
<keyword evidence="2" id="KW-0547">Nucleotide-binding</keyword>
<keyword evidence="7" id="KW-0812">Transmembrane</keyword>
<dbReference type="Pfam" id="PF13614">
    <property type="entry name" value="AAA_31"/>
    <property type="match status" value="1"/>
</dbReference>
<dbReference type="SUPFAM" id="SSF52540">
    <property type="entry name" value="P-loop containing nucleoside triphosphate hydrolases"/>
    <property type="match status" value="1"/>
</dbReference>
<keyword evidence="10" id="KW-1185">Reference proteome</keyword>
<accession>A0A4R6J6G0</accession>
<dbReference type="Proteomes" id="UP000294901">
    <property type="component" value="Unassembled WGS sequence"/>
</dbReference>
<evidence type="ECO:0000256" key="3">
    <source>
        <dbReference type="ARBA" id="ARBA00022777"/>
    </source>
</evidence>
<feature type="transmembrane region" description="Helical" evidence="7">
    <location>
        <begin position="160"/>
        <end position="183"/>
    </location>
</feature>
<evidence type="ECO:0000256" key="7">
    <source>
        <dbReference type="SAM" id="Phobius"/>
    </source>
</evidence>
<dbReference type="PANTHER" id="PTHR32309">
    <property type="entry name" value="TYROSINE-PROTEIN KINASE"/>
    <property type="match status" value="1"/>
</dbReference>
<name>A0A4R6J6G0_9ACTN</name>
<sequence>MTTDGRPVRLLRGYGWWIVLVTVLITAGAYGVSRLEKPGHRSTATAVVSPRLRPGIDVVPANPGTEREIARSGTVLREVSEQLGISPEELTRGLTVEPAAGGGAAVVFTYDHSNAATAQQRAQAMAAEYVRYRNSSVSQYGIAASLVSPATRAEEQRRPLWAYLVAGAVLGLLLGLLSAVWLARRRDRIRGRAGYERVTGVPVLATIPRARRSRGPGAPLPVLLRAPDSADAEAYRYLRARLDPRLHGPSTVLVTSAREGEGRSTTAANLAVVLAQAGRRVVLVDTDVRRPALHLMFDLSRDRGLTNVLAGRHSLGETLAAGAIVNLRVLAAGADREGNSDLLAAGGLTGLLHELKGQCDVVVLDSPALLSVSDGLGLAAHSDQVLLVTDYRRTTRAAAVRAASELEQVAPGKVAAVLVGVPERDGGLIPRTRAGRAPGVAASPMADRFDILEGPAEVGLKEPAAVPVLGAPPSPAPAPSPAPGAAPAPGPAPAPSPAPTSKAKPPRPARAKVAIPKPRVYSSAAAADAEANGSRAEANDARGETNGAHGDANGDRGEAMEAAEVVARPDDASAGR</sequence>
<feature type="compositionally biased region" description="Low complexity" evidence="6">
    <location>
        <begin position="511"/>
        <end position="536"/>
    </location>
</feature>
<keyword evidence="5" id="KW-0829">Tyrosine-protein kinase</keyword>
<evidence type="ECO:0000256" key="1">
    <source>
        <dbReference type="ARBA" id="ARBA00022679"/>
    </source>
</evidence>
<dbReference type="InterPro" id="IPR027417">
    <property type="entry name" value="P-loop_NTPase"/>
</dbReference>
<reference evidence="9 10" key="1">
    <citation type="submission" date="2019-03" db="EMBL/GenBank/DDBJ databases">
        <title>Sequencing the genomes of 1000 actinobacteria strains.</title>
        <authorList>
            <person name="Klenk H.-P."/>
        </authorList>
    </citation>
    <scope>NUCLEOTIDE SEQUENCE [LARGE SCALE GENOMIC DNA]</scope>
    <source>
        <strain evidence="9 10">DSM 43805</strain>
    </source>
</reference>
<feature type="domain" description="AAA" evidence="8">
    <location>
        <begin position="254"/>
        <end position="391"/>
    </location>
</feature>
<keyword evidence="7" id="KW-0472">Membrane</keyword>
<comment type="caution">
    <text evidence="9">The sequence shown here is derived from an EMBL/GenBank/DDBJ whole genome shotgun (WGS) entry which is preliminary data.</text>
</comment>
<keyword evidence="4" id="KW-0067">ATP-binding</keyword>
<evidence type="ECO:0000259" key="8">
    <source>
        <dbReference type="Pfam" id="PF13614"/>
    </source>
</evidence>
<dbReference type="GO" id="GO:0004713">
    <property type="term" value="F:protein tyrosine kinase activity"/>
    <property type="evidence" value="ECO:0007669"/>
    <property type="project" value="UniProtKB-KW"/>
</dbReference>
<dbReference type="PANTHER" id="PTHR32309:SF31">
    <property type="entry name" value="CAPSULAR EXOPOLYSACCHARIDE FAMILY"/>
    <property type="match status" value="1"/>
</dbReference>
<feature type="region of interest" description="Disordered" evidence="6">
    <location>
        <begin position="469"/>
        <end position="576"/>
    </location>
</feature>
<feature type="compositionally biased region" description="Basic and acidic residues" evidence="6">
    <location>
        <begin position="567"/>
        <end position="576"/>
    </location>
</feature>
<dbReference type="AlphaFoldDB" id="A0A4R6J6G0"/>
<dbReference type="OrthoDB" id="9812433at2"/>
<evidence type="ECO:0000313" key="9">
    <source>
        <dbReference type="EMBL" id="TDO31054.1"/>
    </source>
</evidence>
<dbReference type="InterPro" id="IPR025669">
    <property type="entry name" value="AAA_dom"/>
</dbReference>
<dbReference type="NCBIfam" id="TIGR01007">
    <property type="entry name" value="eps_fam"/>
    <property type="match status" value="1"/>
</dbReference>
<gene>
    <name evidence="9" type="ORF">C8E87_6464</name>
</gene>
<keyword evidence="7" id="KW-1133">Transmembrane helix</keyword>
<proteinExistence type="predicted"/>
<protein>
    <submittedName>
        <fullName evidence="9">Capsular exopolysaccharide synthesis family protein</fullName>
    </submittedName>
</protein>
<evidence type="ECO:0000256" key="2">
    <source>
        <dbReference type="ARBA" id="ARBA00022741"/>
    </source>
</evidence>
<dbReference type="InterPro" id="IPR005702">
    <property type="entry name" value="Wzc-like_C"/>
</dbReference>
<dbReference type="InterPro" id="IPR050445">
    <property type="entry name" value="Bact_polysacc_biosynth/exp"/>
</dbReference>
<evidence type="ECO:0000256" key="6">
    <source>
        <dbReference type="SAM" id="MobiDB-lite"/>
    </source>
</evidence>
<dbReference type="CDD" id="cd05387">
    <property type="entry name" value="BY-kinase"/>
    <property type="match status" value="1"/>
</dbReference>
<organism evidence="9 10">
    <name type="scientific">Paractinoplanes brasiliensis</name>
    <dbReference type="NCBI Taxonomy" id="52695"/>
    <lineage>
        <taxon>Bacteria</taxon>
        <taxon>Bacillati</taxon>
        <taxon>Actinomycetota</taxon>
        <taxon>Actinomycetes</taxon>
        <taxon>Micromonosporales</taxon>
        <taxon>Micromonosporaceae</taxon>
        <taxon>Paractinoplanes</taxon>
    </lineage>
</organism>
<evidence type="ECO:0000256" key="5">
    <source>
        <dbReference type="ARBA" id="ARBA00023137"/>
    </source>
</evidence>
<dbReference type="EMBL" id="SNWR01000002">
    <property type="protein sequence ID" value="TDO31054.1"/>
    <property type="molecule type" value="Genomic_DNA"/>
</dbReference>
<keyword evidence="3" id="KW-0418">Kinase</keyword>
<dbReference type="Gene3D" id="3.40.50.300">
    <property type="entry name" value="P-loop containing nucleotide triphosphate hydrolases"/>
    <property type="match status" value="1"/>
</dbReference>
<evidence type="ECO:0000256" key="4">
    <source>
        <dbReference type="ARBA" id="ARBA00022840"/>
    </source>
</evidence>
<feature type="compositionally biased region" description="Pro residues" evidence="6">
    <location>
        <begin position="470"/>
        <end position="498"/>
    </location>
</feature>